<gene>
    <name evidence="4" type="ORF">EUA94_13265</name>
</gene>
<dbReference type="InterPro" id="IPR055592">
    <property type="entry name" value="DUF7168"/>
</dbReference>
<feature type="compositionally biased region" description="Basic and acidic residues" evidence="1">
    <location>
        <begin position="35"/>
        <end position="52"/>
    </location>
</feature>
<dbReference type="EMBL" id="SDWV01000012">
    <property type="protein sequence ID" value="RYC10489.1"/>
    <property type="molecule type" value="Genomic_DNA"/>
</dbReference>
<feature type="compositionally biased region" description="Polar residues" evidence="1">
    <location>
        <begin position="1"/>
        <end position="10"/>
    </location>
</feature>
<dbReference type="OrthoDB" id="3508128at2"/>
<dbReference type="Pfam" id="PF10979">
    <property type="entry name" value="DUF2786"/>
    <property type="match status" value="1"/>
</dbReference>
<evidence type="ECO:0000256" key="1">
    <source>
        <dbReference type="SAM" id="MobiDB-lite"/>
    </source>
</evidence>
<keyword evidence="5" id="KW-1185">Reference proteome</keyword>
<dbReference type="AlphaFoldDB" id="A0A4Q2T1I7"/>
<feature type="domain" description="DUF7168" evidence="3">
    <location>
        <begin position="284"/>
        <end position="391"/>
    </location>
</feature>
<dbReference type="InterPro" id="IPR024498">
    <property type="entry name" value="DUF2786"/>
</dbReference>
<organism evidence="4 5">
    <name type="scientific">Nocardioides zhouii</name>
    <dbReference type="NCBI Taxonomy" id="1168729"/>
    <lineage>
        <taxon>Bacteria</taxon>
        <taxon>Bacillati</taxon>
        <taxon>Actinomycetota</taxon>
        <taxon>Actinomycetes</taxon>
        <taxon>Propionibacteriales</taxon>
        <taxon>Nocardioidaceae</taxon>
        <taxon>Nocardioides</taxon>
    </lineage>
</organism>
<dbReference type="Pfam" id="PF23771">
    <property type="entry name" value="DUF7168"/>
    <property type="match status" value="1"/>
</dbReference>
<protein>
    <submittedName>
        <fullName evidence="4">DUF2786 domain-containing protein</fullName>
    </submittedName>
</protein>
<reference evidence="4 5" key="1">
    <citation type="submission" date="2019-01" db="EMBL/GenBank/DDBJ databases">
        <title>Novel species of Nocardioides.</title>
        <authorList>
            <person name="Liu Q."/>
            <person name="X Y.-H."/>
        </authorList>
    </citation>
    <scope>NUCLEOTIDE SEQUENCE [LARGE SCALE GENOMIC DNA]</scope>
    <source>
        <strain evidence="4 5">HLT2-9</strain>
    </source>
</reference>
<sequence length="444" mass="47336">MTRCSLSVSPRSVVRTTRGDGMGVNNRKRRAAKQRKQERAQRASQRPEERPAAGESWDADAAYASVEQRVRTAVRVLRLKKLTEAHLVQVAELLLARTKPYPEHVLSIVLHDLMSAVIEGVAAGGWSPGDLSELVRRNLGAAHLPTLAAALREQEGSRRRGQTWRDAIDLMGCEPALNIGAHGEVSSLLGLVALLRGVPLLTDAIASTAAAPGPEHPKLARVRALLAKAESTEYDEEAEALSAKAQELISRYALDRLLDGGSERDSSDLAVRRVWLDAPYVRAKTLLVSAVASANRCRAASAERLGFTVVVGAAADLDAVELLVTSLLVQADAAMLRHGRRTAASGVTRTKSFRQSFLTAYATRIGERLAAVNATAARAAGADLLPVLRSQEAKVTDAFDRMVPHTIGRSASVSNGDGWIAGLAAADLAAIDVSARLDQAGRTA</sequence>
<proteinExistence type="predicted"/>
<evidence type="ECO:0000259" key="3">
    <source>
        <dbReference type="Pfam" id="PF23771"/>
    </source>
</evidence>
<evidence type="ECO:0000313" key="4">
    <source>
        <dbReference type="EMBL" id="RYC10489.1"/>
    </source>
</evidence>
<dbReference type="Proteomes" id="UP000291101">
    <property type="component" value="Unassembled WGS sequence"/>
</dbReference>
<accession>A0A4Q2T1I7</accession>
<feature type="domain" description="DUF2786" evidence="2">
    <location>
        <begin position="219"/>
        <end position="256"/>
    </location>
</feature>
<feature type="region of interest" description="Disordered" evidence="1">
    <location>
        <begin position="1"/>
        <end position="56"/>
    </location>
</feature>
<comment type="caution">
    <text evidence="4">The sequence shown here is derived from an EMBL/GenBank/DDBJ whole genome shotgun (WGS) entry which is preliminary data.</text>
</comment>
<name>A0A4Q2T1I7_9ACTN</name>
<evidence type="ECO:0000259" key="2">
    <source>
        <dbReference type="Pfam" id="PF10979"/>
    </source>
</evidence>
<evidence type="ECO:0000313" key="5">
    <source>
        <dbReference type="Proteomes" id="UP000291101"/>
    </source>
</evidence>